<organism evidence="1 2">
    <name type="scientific">Basidiobolus ranarum</name>
    <dbReference type="NCBI Taxonomy" id="34480"/>
    <lineage>
        <taxon>Eukaryota</taxon>
        <taxon>Fungi</taxon>
        <taxon>Fungi incertae sedis</taxon>
        <taxon>Zoopagomycota</taxon>
        <taxon>Entomophthoromycotina</taxon>
        <taxon>Basidiobolomycetes</taxon>
        <taxon>Basidiobolales</taxon>
        <taxon>Basidiobolaceae</taxon>
        <taxon>Basidiobolus</taxon>
    </lineage>
</organism>
<reference evidence="1 2" key="1">
    <citation type="submission" date="2023-04" db="EMBL/GenBank/DDBJ databases">
        <title>Genome of Basidiobolus ranarum AG-B5.</title>
        <authorList>
            <person name="Stajich J.E."/>
            <person name="Carter-House D."/>
            <person name="Gryganskyi A."/>
        </authorList>
    </citation>
    <scope>NUCLEOTIDE SEQUENCE [LARGE SCALE GENOMIC DNA]</scope>
    <source>
        <strain evidence="1 2">AG-B5</strain>
    </source>
</reference>
<gene>
    <name evidence="1" type="ORF">K7432_017407</name>
</gene>
<keyword evidence="2" id="KW-1185">Reference proteome</keyword>
<name>A0ABR2VKI8_9FUNG</name>
<comment type="caution">
    <text evidence="1">The sequence shown here is derived from an EMBL/GenBank/DDBJ whole genome shotgun (WGS) entry which is preliminary data.</text>
</comment>
<dbReference type="Proteomes" id="UP001479436">
    <property type="component" value="Unassembled WGS sequence"/>
</dbReference>
<proteinExistence type="predicted"/>
<protein>
    <submittedName>
        <fullName evidence="1">Uncharacterized protein</fullName>
    </submittedName>
</protein>
<accession>A0ABR2VKI8</accession>
<sequence length="70" mass="8242">MTDPMETEPKRYLVGIEGGQHVKNSLSLNDPKIVIAEIRTKYGLDDTFRLQEFTFSISEEFLLRFYPRFI</sequence>
<dbReference type="EMBL" id="JASJQH010010611">
    <property type="protein sequence ID" value="KAK9670825.1"/>
    <property type="molecule type" value="Genomic_DNA"/>
</dbReference>
<evidence type="ECO:0000313" key="1">
    <source>
        <dbReference type="EMBL" id="KAK9670825.1"/>
    </source>
</evidence>
<evidence type="ECO:0000313" key="2">
    <source>
        <dbReference type="Proteomes" id="UP001479436"/>
    </source>
</evidence>